<proteinExistence type="predicted"/>
<feature type="compositionally biased region" description="Basic residues" evidence="1">
    <location>
        <begin position="89"/>
        <end position="103"/>
    </location>
</feature>
<organism evidence="2 3">
    <name type="scientific">Extremus antarcticus</name>
    <dbReference type="NCBI Taxonomy" id="702011"/>
    <lineage>
        <taxon>Eukaryota</taxon>
        <taxon>Fungi</taxon>
        <taxon>Dikarya</taxon>
        <taxon>Ascomycota</taxon>
        <taxon>Pezizomycotina</taxon>
        <taxon>Dothideomycetes</taxon>
        <taxon>Dothideomycetidae</taxon>
        <taxon>Mycosphaerellales</taxon>
        <taxon>Extremaceae</taxon>
        <taxon>Extremus</taxon>
    </lineage>
</organism>
<feature type="compositionally biased region" description="Basic and acidic residues" evidence="1">
    <location>
        <begin position="76"/>
        <end position="88"/>
    </location>
</feature>
<accession>A0AAJ0G8A8</accession>
<feature type="region of interest" description="Disordered" evidence="1">
    <location>
        <begin position="1"/>
        <end position="128"/>
    </location>
</feature>
<name>A0AAJ0G8A8_9PEZI</name>
<feature type="compositionally biased region" description="Polar residues" evidence="1">
    <location>
        <begin position="104"/>
        <end position="120"/>
    </location>
</feature>
<evidence type="ECO:0000256" key="1">
    <source>
        <dbReference type="SAM" id="MobiDB-lite"/>
    </source>
</evidence>
<dbReference type="AlphaFoldDB" id="A0AAJ0G8A8"/>
<evidence type="ECO:0000313" key="2">
    <source>
        <dbReference type="EMBL" id="KAK3053042.1"/>
    </source>
</evidence>
<comment type="caution">
    <text evidence="2">The sequence shown here is derived from an EMBL/GenBank/DDBJ whole genome shotgun (WGS) entry which is preliminary data.</text>
</comment>
<reference evidence="2" key="1">
    <citation type="submission" date="2023-04" db="EMBL/GenBank/DDBJ databases">
        <title>Black Yeasts Isolated from many extreme environments.</title>
        <authorList>
            <person name="Coleine C."/>
            <person name="Stajich J.E."/>
            <person name="Selbmann L."/>
        </authorList>
    </citation>
    <scope>NUCLEOTIDE SEQUENCE</scope>
    <source>
        <strain evidence="2">CCFEE 5312</strain>
    </source>
</reference>
<evidence type="ECO:0000313" key="3">
    <source>
        <dbReference type="Proteomes" id="UP001271007"/>
    </source>
</evidence>
<feature type="compositionally biased region" description="Basic and acidic residues" evidence="1">
    <location>
        <begin position="1"/>
        <end position="10"/>
    </location>
</feature>
<protein>
    <submittedName>
        <fullName evidence="2">Uncharacterized protein</fullName>
    </submittedName>
</protein>
<dbReference type="EMBL" id="JAWDJX010000017">
    <property type="protein sequence ID" value="KAK3053042.1"/>
    <property type="molecule type" value="Genomic_DNA"/>
</dbReference>
<sequence length="140" mass="15426">MDDNPQHEDASTTPIPAPPDQTMNDVALPEPASTTSLPAAPDDAPPPQWATSPASDPPHAGEQIAPPTNEAENADEPTRTKEERAQMKRERKIRQREKKRTSRALKQQFRSLEQENSAPTTGVPGLSNIGAEKMRLQWMI</sequence>
<keyword evidence="3" id="KW-1185">Reference proteome</keyword>
<dbReference type="Proteomes" id="UP001271007">
    <property type="component" value="Unassembled WGS sequence"/>
</dbReference>
<gene>
    <name evidence="2" type="ORF">LTR09_005668</name>
</gene>